<gene>
    <name evidence="3" type="ORF">RWD45_11985</name>
</gene>
<feature type="domain" description="Bacterial Ig-like" evidence="2">
    <location>
        <begin position="194"/>
        <end position="262"/>
    </location>
</feature>
<protein>
    <submittedName>
        <fullName evidence="3">Ig-like domain-containing protein</fullName>
    </submittedName>
</protein>
<organism evidence="3 4">
    <name type="scientific">Paracerasibacillus soli</name>
    <dbReference type="NCBI Taxonomy" id="480284"/>
    <lineage>
        <taxon>Bacteria</taxon>
        <taxon>Bacillati</taxon>
        <taxon>Bacillota</taxon>
        <taxon>Bacilli</taxon>
        <taxon>Bacillales</taxon>
        <taxon>Bacillaceae</taxon>
        <taxon>Paracerasibacillus</taxon>
    </lineage>
</organism>
<evidence type="ECO:0000259" key="2">
    <source>
        <dbReference type="Pfam" id="PF19077"/>
    </source>
</evidence>
<sequence>MDGEGQRKTINLTDGNIDWFGWKYVDAPLDATWPLPFTLEKIYAVEIDKSLVGNADYKGDIYFQQIRFVYIDDEDLTGPTFHHVYPKENVMYRRAFVLSVQVSDDKSGVDPTTIRMLVNGKLVKHAYDANERIVSYHFRDLDEGLLHIMITAKDKAGNISLPGVDKKLWIDLSPDTKSPVISQMTPTQYEICYTTTPRITFHAIDEQSGIDENDITITLNGERLHVTYDEKTGWGYSLPEKKLRDGEHVLRITAQDRAGNTCSPIERRFFIREIQAPINTENFRIAVIPDTHAVAYAAFVFQHIANEDVSFVMHMGDMVDAGINEEYEQFIKATSLLQNKRLLAVAGNHEAFQGNLDLFMSHFGSPHTI</sequence>
<keyword evidence="4" id="KW-1185">Reference proteome</keyword>
<accession>A0ABU5CUN5</accession>
<dbReference type="EMBL" id="JAWDIQ010000002">
    <property type="protein sequence ID" value="MDY0409150.1"/>
    <property type="molecule type" value="Genomic_DNA"/>
</dbReference>
<dbReference type="InterPro" id="IPR004843">
    <property type="entry name" value="Calcineurin-like_PHP"/>
</dbReference>
<dbReference type="InterPro" id="IPR013783">
    <property type="entry name" value="Ig-like_fold"/>
</dbReference>
<dbReference type="InterPro" id="IPR029052">
    <property type="entry name" value="Metallo-depent_PP-like"/>
</dbReference>
<dbReference type="Pfam" id="PF00149">
    <property type="entry name" value="Metallophos"/>
    <property type="match status" value="1"/>
</dbReference>
<proteinExistence type="predicted"/>
<evidence type="ECO:0000313" key="4">
    <source>
        <dbReference type="Proteomes" id="UP001275315"/>
    </source>
</evidence>
<dbReference type="Gene3D" id="2.60.40.10">
    <property type="entry name" value="Immunoglobulins"/>
    <property type="match status" value="1"/>
</dbReference>
<dbReference type="CDD" id="cd00838">
    <property type="entry name" value="MPP_superfamily"/>
    <property type="match status" value="1"/>
</dbReference>
<dbReference type="InterPro" id="IPR044016">
    <property type="entry name" value="Big_13"/>
</dbReference>
<feature type="domain" description="Calcineurin-like phosphoesterase" evidence="1">
    <location>
        <begin position="283"/>
        <end position="353"/>
    </location>
</feature>
<dbReference type="Proteomes" id="UP001275315">
    <property type="component" value="Unassembled WGS sequence"/>
</dbReference>
<reference evidence="3 4" key="1">
    <citation type="submission" date="2023-10" db="EMBL/GenBank/DDBJ databases">
        <title>Virgibacillus soli CC-YMP-6 genome.</title>
        <authorList>
            <person name="Miliotis G."/>
            <person name="Sengupta P."/>
            <person name="Hameed A."/>
            <person name="Chuvochina M."/>
            <person name="Mcdonagh F."/>
            <person name="Simpson A.C."/>
            <person name="Singh N.K."/>
            <person name="Rekha P.D."/>
            <person name="Raman K."/>
            <person name="Hugenholtz P."/>
            <person name="Venkateswaran K."/>
        </authorList>
    </citation>
    <scope>NUCLEOTIDE SEQUENCE [LARGE SCALE GENOMIC DNA]</scope>
    <source>
        <strain evidence="3 4">CC-YMP-6</strain>
    </source>
</reference>
<dbReference type="SUPFAM" id="SSF56300">
    <property type="entry name" value="Metallo-dependent phosphatases"/>
    <property type="match status" value="1"/>
</dbReference>
<evidence type="ECO:0000259" key="1">
    <source>
        <dbReference type="Pfam" id="PF00149"/>
    </source>
</evidence>
<name>A0ABU5CUN5_9BACI</name>
<dbReference type="Gene3D" id="3.60.21.10">
    <property type="match status" value="1"/>
</dbReference>
<dbReference type="RefSeq" id="WP_320379962.1">
    <property type="nucleotide sequence ID" value="NZ_JAWDIQ010000002.1"/>
</dbReference>
<dbReference type="Pfam" id="PF19077">
    <property type="entry name" value="Big_13"/>
    <property type="match status" value="1"/>
</dbReference>
<evidence type="ECO:0000313" key="3">
    <source>
        <dbReference type="EMBL" id="MDY0409150.1"/>
    </source>
</evidence>
<comment type="caution">
    <text evidence="3">The sequence shown here is derived from an EMBL/GenBank/DDBJ whole genome shotgun (WGS) entry which is preliminary data.</text>
</comment>